<dbReference type="CDD" id="cd07035">
    <property type="entry name" value="TPP_PYR_POX_like"/>
    <property type="match status" value="1"/>
</dbReference>
<dbReference type="GO" id="GO:0050660">
    <property type="term" value="F:flavin adenine dinucleotide binding"/>
    <property type="evidence" value="ECO:0007669"/>
    <property type="project" value="InterPro"/>
</dbReference>
<evidence type="ECO:0000256" key="3">
    <source>
        <dbReference type="ARBA" id="ARBA00007812"/>
    </source>
</evidence>
<keyword evidence="9" id="KW-0274">FAD</keyword>
<keyword evidence="19" id="KW-1185">Reference proteome</keyword>
<sequence>MWGEKSFSFWILFFEKPHYSCDLENNNLEGKCMSAKVKTEAKPLTLSISGADLFIETLKNEGVEVIFGYPGGAVLPLYDALYKNPIRHILTRHEQAAIHAAEGYARVSGKPGVVIATSGPGATNLVTGITDAMMDSLPLVVFTGQVATGVIGTDAFQEADVIGITMPITKHNYQVRDLKDLPRIVKEAFHIATTGRPGPVLIDIPKDIATTVSKPEFTAEVDLPGYQPNTTPNVLQVKKLAEAIAQAKKPVILAGAGVLHAQASEELVALAERMDIPVVNTLLGLGTFPANHSLFLGMAGMHGTHTANKALYHTDLLINIGARFDDRLTGNLQHFAPNATVAHIDIDPAEIGKNVDTHIPIVADAKAALQRLLEMELIVPQADEWRAMLQQDKKDFPLWHTEGGEGISPQLLTKMIHELTDGEAIVTTDVGQHQMWAAQYYGFSRPNRWITSGGLGTMGFGFPAAIGAQIAHPDETVVSIVGDAGFQMTLQELSLISELNLPVKIIIYNNQALGMVRQWQESFYEERYSQSLLPHQPDFIQLAAAYGIEGYSVNTEEEAAKVLKETLNHRKPVLINCQIKPKEKVCPMIAPGKGLHEMIGVRP</sequence>
<evidence type="ECO:0000256" key="13">
    <source>
        <dbReference type="ARBA" id="ARBA00048670"/>
    </source>
</evidence>
<keyword evidence="10 14" id="KW-0460">Magnesium</keyword>
<organism evidence="18 19">
    <name type="scientific">Bacillus thermotolerans</name>
    <name type="common">Quasibacillus thermotolerans</name>
    <dbReference type="NCBI Taxonomy" id="1221996"/>
    <lineage>
        <taxon>Bacteria</taxon>
        <taxon>Bacillati</taxon>
        <taxon>Bacillota</taxon>
        <taxon>Bacilli</taxon>
        <taxon>Bacillales</taxon>
        <taxon>Bacillaceae</taxon>
        <taxon>Bacillus</taxon>
    </lineage>
</organism>
<dbReference type="InterPro" id="IPR039368">
    <property type="entry name" value="AHAS_TPP"/>
</dbReference>
<dbReference type="InterPro" id="IPR012846">
    <property type="entry name" value="Acetolactate_synth_lsu"/>
</dbReference>
<evidence type="ECO:0000256" key="11">
    <source>
        <dbReference type="ARBA" id="ARBA00023052"/>
    </source>
</evidence>
<name>A0A0F5HRK4_BACTR</name>
<dbReference type="PANTHER" id="PTHR18968:SF13">
    <property type="entry name" value="ACETOLACTATE SYNTHASE CATALYTIC SUBUNIT, MITOCHONDRIAL"/>
    <property type="match status" value="1"/>
</dbReference>
<keyword evidence="7 14" id="KW-0808">Transferase</keyword>
<protein>
    <recommendedName>
        <fullName evidence="4 14">Acetolactate synthase</fullName>
        <ecNumber evidence="4 14">2.2.1.6</ecNumber>
    </recommendedName>
</protein>
<dbReference type="InterPro" id="IPR029061">
    <property type="entry name" value="THDP-binding"/>
</dbReference>
<dbReference type="FunFam" id="3.40.50.1220:FF:000008">
    <property type="entry name" value="Acetolactate synthase"/>
    <property type="match status" value="1"/>
</dbReference>
<evidence type="ECO:0000259" key="15">
    <source>
        <dbReference type="Pfam" id="PF00205"/>
    </source>
</evidence>
<evidence type="ECO:0000313" key="18">
    <source>
        <dbReference type="EMBL" id="KKB40471.1"/>
    </source>
</evidence>
<dbReference type="STRING" id="1221996.QY95_01466"/>
<evidence type="ECO:0000256" key="12">
    <source>
        <dbReference type="ARBA" id="ARBA00023304"/>
    </source>
</evidence>
<dbReference type="EMBL" id="JWIR02000029">
    <property type="protein sequence ID" value="KKB40471.1"/>
    <property type="molecule type" value="Genomic_DNA"/>
</dbReference>
<dbReference type="InterPro" id="IPR012001">
    <property type="entry name" value="Thiamin_PyroP_enz_TPP-bd_dom"/>
</dbReference>
<comment type="cofactor">
    <cofactor evidence="14">
        <name>thiamine diphosphate</name>
        <dbReference type="ChEBI" id="CHEBI:58937"/>
    </cofactor>
    <text evidence="14">Binds 1 thiamine pyrophosphate per subunit.</text>
</comment>
<dbReference type="GO" id="GO:0003984">
    <property type="term" value="F:acetolactate synthase activity"/>
    <property type="evidence" value="ECO:0007669"/>
    <property type="project" value="UniProtKB-EC"/>
</dbReference>
<dbReference type="FunFam" id="3.40.50.970:FF:000007">
    <property type="entry name" value="Acetolactate synthase"/>
    <property type="match status" value="1"/>
</dbReference>
<dbReference type="Proteomes" id="UP000031563">
    <property type="component" value="Unassembled WGS sequence"/>
</dbReference>
<keyword evidence="12 14" id="KW-0100">Branched-chain amino acid biosynthesis</keyword>
<comment type="cofactor">
    <cofactor evidence="14">
        <name>Mg(2+)</name>
        <dbReference type="ChEBI" id="CHEBI:18420"/>
    </cofactor>
    <text evidence="14">Binds 1 Mg(2+) ion per subunit.</text>
</comment>
<dbReference type="UniPathway" id="UPA00047">
    <property type="reaction ID" value="UER00055"/>
</dbReference>
<dbReference type="InterPro" id="IPR000399">
    <property type="entry name" value="TPP-bd_CS"/>
</dbReference>
<dbReference type="Gene3D" id="3.40.50.1220">
    <property type="entry name" value="TPP-binding domain"/>
    <property type="match status" value="1"/>
</dbReference>
<evidence type="ECO:0000256" key="1">
    <source>
        <dbReference type="ARBA" id="ARBA00004974"/>
    </source>
</evidence>
<dbReference type="GO" id="GO:0000287">
    <property type="term" value="F:magnesium ion binding"/>
    <property type="evidence" value="ECO:0007669"/>
    <property type="project" value="UniProtKB-UniRule"/>
</dbReference>
<dbReference type="GO" id="GO:0009099">
    <property type="term" value="P:L-valine biosynthetic process"/>
    <property type="evidence" value="ECO:0007669"/>
    <property type="project" value="UniProtKB-UniPathway"/>
</dbReference>
<reference evidence="18" key="1">
    <citation type="submission" date="2015-02" db="EMBL/GenBank/DDBJ databases">
        <title>Genome Assembly of Bacillaceae bacterium MTCC 8252.</title>
        <authorList>
            <person name="Verma A."/>
            <person name="Khatri I."/>
            <person name="Mual P."/>
            <person name="Subramanian S."/>
            <person name="Krishnamurthi S."/>
        </authorList>
    </citation>
    <scope>NUCLEOTIDE SEQUENCE [LARGE SCALE GENOMIC DNA]</scope>
    <source>
        <strain evidence="18">MTCC 8252</strain>
    </source>
</reference>
<dbReference type="Pfam" id="PF02775">
    <property type="entry name" value="TPP_enzyme_C"/>
    <property type="match status" value="1"/>
</dbReference>
<proteinExistence type="inferred from homology"/>
<dbReference type="GO" id="GO:0005948">
    <property type="term" value="C:acetolactate synthase complex"/>
    <property type="evidence" value="ECO:0007669"/>
    <property type="project" value="TreeGrafter"/>
</dbReference>
<evidence type="ECO:0000256" key="4">
    <source>
        <dbReference type="ARBA" id="ARBA00013145"/>
    </source>
</evidence>
<dbReference type="InterPro" id="IPR012000">
    <property type="entry name" value="Thiamin_PyroP_enz_cen_dom"/>
</dbReference>
<dbReference type="PANTHER" id="PTHR18968">
    <property type="entry name" value="THIAMINE PYROPHOSPHATE ENZYMES"/>
    <property type="match status" value="1"/>
</dbReference>
<feature type="domain" description="Thiamine pyrophosphate enzyme TPP-binding" evidence="16">
    <location>
        <begin position="429"/>
        <end position="577"/>
    </location>
</feature>
<dbReference type="PROSITE" id="PS00187">
    <property type="entry name" value="TPP_ENZYMES"/>
    <property type="match status" value="1"/>
</dbReference>
<dbReference type="SUPFAM" id="SSF52467">
    <property type="entry name" value="DHS-like NAD/FAD-binding domain"/>
    <property type="match status" value="1"/>
</dbReference>
<dbReference type="EC" id="2.2.1.6" evidence="4 14"/>
<accession>A0A0F5I4K4</accession>
<dbReference type="Pfam" id="PF02776">
    <property type="entry name" value="TPP_enzyme_N"/>
    <property type="match status" value="1"/>
</dbReference>
<evidence type="ECO:0000259" key="16">
    <source>
        <dbReference type="Pfam" id="PF02775"/>
    </source>
</evidence>
<dbReference type="InterPro" id="IPR029035">
    <property type="entry name" value="DHS-like_NAD/FAD-binding_dom"/>
</dbReference>
<dbReference type="InterPro" id="IPR045229">
    <property type="entry name" value="TPP_enz"/>
</dbReference>
<comment type="caution">
    <text evidence="18">The sequence shown here is derived from an EMBL/GenBank/DDBJ whole genome shotgun (WGS) entry which is preliminary data.</text>
</comment>
<dbReference type="SUPFAM" id="SSF52518">
    <property type="entry name" value="Thiamin diphosphate-binding fold (THDP-binding)"/>
    <property type="match status" value="2"/>
</dbReference>
<keyword evidence="6" id="KW-0285">Flavoprotein</keyword>
<dbReference type="Gene3D" id="3.40.50.970">
    <property type="match status" value="2"/>
</dbReference>
<comment type="pathway">
    <text evidence="1 14">Amino-acid biosynthesis; L-isoleucine biosynthesis; L-isoleucine from 2-oxobutanoate: step 1/4.</text>
</comment>
<evidence type="ECO:0000256" key="7">
    <source>
        <dbReference type="ARBA" id="ARBA00022679"/>
    </source>
</evidence>
<accession>A0A0F5HRK4</accession>
<keyword evidence="11 14" id="KW-0786">Thiamine pyrophosphate</keyword>
<evidence type="ECO:0000256" key="14">
    <source>
        <dbReference type="RuleBase" id="RU003591"/>
    </source>
</evidence>
<dbReference type="GO" id="GO:0030976">
    <property type="term" value="F:thiamine pyrophosphate binding"/>
    <property type="evidence" value="ECO:0007669"/>
    <property type="project" value="UniProtKB-UniRule"/>
</dbReference>
<keyword evidence="8 14" id="KW-0479">Metal-binding</keyword>
<evidence type="ECO:0000256" key="6">
    <source>
        <dbReference type="ARBA" id="ARBA00022630"/>
    </source>
</evidence>
<gene>
    <name evidence="18" type="ORF">QY95_01466</name>
</gene>
<dbReference type="InterPro" id="IPR011766">
    <property type="entry name" value="TPP_enzyme_TPP-bd"/>
</dbReference>
<dbReference type="UniPathway" id="UPA00049">
    <property type="reaction ID" value="UER00059"/>
</dbReference>
<dbReference type="NCBIfam" id="TIGR00118">
    <property type="entry name" value="acolac_lg"/>
    <property type="match status" value="1"/>
</dbReference>
<dbReference type="CDD" id="cd02015">
    <property type="entry name" value="TPP_AHAS"/>
    <property type="match status" value="1"/>
</dbReference>
<evidence type="ECO:0000256" key="9">
    <source>
        <dbReference type="ARBA" id="ARBA00022827"/>
    </source>
</evidence>
<comment type="catalytic activity">
    <reaction evidence="13 14">
        <text>2 pyruvate + H(+) = (2S)-2-acetolactate + CO2</text>
        <dbReference type="Rhea" id="RHEA:25249"/>
        <dbReference type="ChEBI" id="CHEBI:15361"/>
        <dbReference type="ChEBI" id="CHEBI:15378"/>
        <dbReference type="ChEBI" id="CHEBI:16526"/>
        <dbReference type="ChEBI" id="CHEBI:58476"/>
        <dbReference type="EC" id="2.2.1.6"/>
    </reaction>
</comment>
<comment type="similarity">
    <text evidence="3 14">Belongs to the TPP enzyme family.</text>
</comment>
<dbReference type="FunFam" id="3.40.50.970:FF:000016">
    <property type="entry name" value="Acetolactate synthase"/>
    <property type="match status" value="1"/>
</dbReference>
<evidence type="ECO:0000256" key="2">
    <source>
        <dbReference type="ARBA" id="ARBA00005025"/>
    </source>
</evidence>
<dbReference type="GO" id="GO:0009097">
    <property type="term" value="P:isoleucine biosynthetic process"/>
    <property type="evidence" value="ECO:0007669"/>
    <property type="project" value="UniProtKB-UniPathway"/>
</dbReference>
<comment type="pathway">
    <text evidence="2 14">Amino-acid biosynthesis; L-valine biosynthesis; L-valine from pyruvate: step 1/4.</text>
</comment>
<evidence type="ECO:0000313" key="19">
    <source>
        <dbReference type="Proteomes" id="UP000031563"/>
    </source>
</evidence>
<keyword evidence="5 14" id="KW-0028">Amino-acid biosynthesis</keyword>
<feature type="domain" description="Thiamine pyrophosphate enzyme central" evidence="15">
    <location>
        <begin position="237"/>
        <end position="372"/>
    </location>
</feature>
<dbReference type="NCBIfam" id="NF005824">
    <property type="entry name" value="PRK07710.1"/>
    <property type="match status" value="1"/>
</dbReference>
<evidence type="ECO:0000256" key="10">
    <source>
        <dbReference type="ARBA" id="ARBA00022842"/>
    </source>
</evidence>
<dbReference type="Pfam" id="PF00205">
    <property type="entry name" value="TPP_enzyme_M"/>
    <property type="match status" value="1"/>
</dbReference>
<feature type="domain" description="Thiamine pyrophosphate enzyme N-terminal TPP-binding" evidence="17">
    <location>
        <begin position="49"/>
        <end position="162"/>
    </location>
</feature>
<evidence type="ECO:0000259" key="17">
    <source>
        <dbReference type="Pfam" id="PF02776"/>
    </source>
</evidence>
<evidence type="ECO:0000256" key="8">
    <source>
        <dbReference type="ARBA" id="ARBA00022723"/>
    </source>
</evidence>
<evidence type="ECO:0000256" key="5">
    <source>
        <dbReference type="ARBA" id="ARBA00022605"/>
    </source>
</evidence>
<dbReference type="AlphaFoldDB" id="A0A0F5HRK4"/>